<feature type="compositionally biased region" description="Polar residues" evidence="4">
    <location>
        <begin position="109"/>
        <end position="120"/>
    </location>
</feature>
<keyword evidence="1 6" id="KW-0346">Stress response</keyword>
<evidence type="ECO:0000256" key="3">
    <source>
        <dbReference type="RuleBase" id="RU003616"/>
    </source>
</evidence>
<reference evidence="6" key="1">
    <citation type="journal article" date="2023" name="Mol. Phylogenet. Evol.">
        <title>Genome-scale phylogeny and comparative genomics of the fungal order Sordariales.</title>
        <authorList>
            <person name="Hensen N."/>
            <person name="Bonometti L."/>
            <person name="Westerberg I."/>
            <person name="Brannstrom I.O."/>
            <person name="Guillou S."/>
            <person name="Cros-Aarteil S."/>
            <person name="Calhoun S."/>
            <person name="Haridas S."/>
            <person name="Kuo A."/>
            <person name="Mondo S."/>
            <person name="Pangilinan J."/>
            <person name="Riley R."/>
            <person name="LaButti K."/>
            <person name="Andreopoulos B."/>
            <person name="Lipzen A."/>
            <person name="Chen C."/>
            <person name="Yan M."/>
            <person name="Daum C."/>
            <person name="Ng V."/>
            <person name="Clum A."/>
            <person name="Steindorff A."/>
            <person name="Ohm R.A."/>
            <person name="Martin F."/>
            <person name="Silar P."/>
            <person name="Natvig D.O."/>
            <person name="Lalanne C."/>
            <person name="Gautier V."/>
            <person name="Ament-Velasquez S.L."/>
            <person name="Kruys A."/>
            <person name="Hutchinson M.I."/>
            <person name="Powell A.J."/>
            <person name="Barry K."/>
            <person name="Miller A.N."/>
            <person name="Grigoriev I.V."/>
            <person name="Debuchy R."/>
            <person name="Gladieux P."/>
            <person name="Hiltunen Thoren M."/>
            <person name="Johannesson H."/>
        </authorList>
    </citation>
    <scope>NUCLEOTIDE SEQUENCE</scope>
    <source>
        <strain evidence="6">CBS 892.96</strain>
    </source>
</reference>
<feature type="compositionally biased region" description="Low complexity" evidence="4">
    <location>
        <begin position="145"/>
        <end position="156"/>
    </location>
</feature>
<comment type="caution">
    <text evidence="6">The sequence shown here is derived from an EMBL/GenBank/DDBJ whole genome shotgun (WGS) entry which is preliminary data.</text>
</comment>
<evidence type="ECO:0000256" key="1">
    <source>
        <dbReference type="ARBA" id="ARBA00023016"/>
    </source>
</evidence>
<evidence type="ECO:0000259" key="5">
    <source>
        <dbReference type="PROSITE" id="PS01031"/>
    </source>
</evidence>
<dbReference type="EMBL" id="MU866158">
    <property type="protein sequence ID" value="KAK4177658.1"/>
    <property type="molecule type" value="Genomic_DNA"/>
</dbReference>
<dbReference type="SUPFAM" id="SSF49764">
    <property type="entry name" value="HSP20-like chaperones"/>
    <property type="match status" value="1"/>
</dbReference>
<dbReference type="AlphaFoldDB" id="A0AAN6W9U4"/>
<dbReference type="InterPro" id="IPR031107">
    <property type="entry name" value="Small_HSP"/>
</dbReference>
<dbReference type="PROSITE" id="PS01031">
    <property type="entry name" value="SHSP"/>
    <property type="match status" value="1"/>
</dbReference>
<feature type="compositionally biased region" description="Basic and acidic residues" evidence="4">
    <location>
        <begin position="124"/>
        <end position="144"/>
    </location>
</feature>
<comment type="similarity">
    <text evidence="2 3">Belongs to the small heat shock protein (HSP20) family.</text>
</comment>
<feature type="region of interest" description="Disordered" evidence="4">
    <location>
        <begin position="101"/>
        <end position="167"/>
    </location>
</feature>
<feature type="compositionally biased region" description="Basic and acidic residues" evidence="4">
    <location>
        <begin position="157"/>
        <end position="167"/>
    </location>
</feature>
<name>A0AAN6W9U4_9PEZI</name>
<reference evidence="6" key="2">
    <citation type="submission" date="2023-05" db="EMBL/GenBank/DDBJ databases">
        <authorList>
            <consortium name="Lawrence Berkeley National Laboratory"/>
            <person name="Steindorff A."/>
            <person name="Hensen N."/>
            <person name="Bonometti L."/>
            <person name="Westerberg I."/>
            <person name="Brannstrom I.O."/>
            <person name="Guillou S."/>
            <person name="Cros-Aarteil S."/>
            <person name="Calhoun S."/>
            <person name="Haridas S."/>
            <person name="Kuo A."/>
            <person name="Mondo S."/>
            <person name="Pangilinan J."/>
            <person name="Riley R."/>
            <person name="Labutti K."/>
            <person name="Andreopoulos B."/>
            <person name="Lipzen A."/>
            <person name="Chen C."/>
            <person name="Yanf M."/>
            <person name="Daum C."/>
            <person name="Ng V."/>
            <person name="Clum A."/>
            <person name="Ohm R."/>
            <person name="Martin F."/>
            <person name="Silar P."/>
            <person name="Natvig D."/>
            <person name="Lalanne C."/>
            <person name="Gautier V."/>
            <person name="Ament-Velasquez S.L."/>
            <person name="Kruys A."/>
            <person name="Hutchinson M.I."/>
            <person name="Powell A.J."/>
            <person name="Barry K."/>
            <person name="Miller A.N."/>
            <person name="Grigoriev I.V."/>
            <person name="Debuchy R."/>
            <person name="Gladieux P."/>
            <person name="Thoren M.H."/>
            <person name="Johannesson H."/>
        </authorList>
    </citation>
    <scope>NUCLEOTIDE SEQUENCE</scope>
    <source>
        <strain evidence="6">CBS 892.96</strain>
    </source>
</reference>
<feature type="domain" description="SHSP" evidence="5">
    <location>
        <begin position="46"/>
        <end position="225"/>
    </location>
</feature>
<dbReference type="PANTHER" id="PTHR11527">
    <property type="entry name" value="HEAT-SHOCK PROTEIN 20 FAMILY MEMBER"/>
    <property type="match status" value="1"/>
</dbReference>
<protein>
    <submittedName>
        <fullName evidence="6">30 kDa heat shock protein</fullName>
    </submittedName>
</protein>
<evidence type="ECO:0000256" key="2">
    <source>
        <dbReference type="PROSITE-ProRule" id="PRU00285"/>
    </source>
</evidence>
<evidence type="ECO:0000313" key="6">
    <source>
        <dbReference type="EMBL" id="KAK4177658.1"/>
    </source>
</evidence>
<organism evidence="6 7">
    <name type="scientific">Triangularia setosa</name>
    <dbReference type="NCBI Taxonomy" id="2587417"/>
    <lineage>
        <taxon>Eukaryota</taxon>
        <taxon>Fungi</taxon>
        <taxon>Dikarya</taxon>
        <taxon>Ascomycota</taxon>
        <taxon>Pezizomycotina</taxon>
        <taxon>Sordariomycetes</taxon>
        <taxon>Sordariomycetidae</taxon>
        <taxon>Sordariales</taxon>
        <taxon>Podosporaceae</taxon>
        <taxon>Triangularia</taxon>
    </lineage>
</organism>
<gene>
    <name evidence="6" type="ORF">QBC36DRAFT_184443</name>
</gene>
<evidence type="ECO:0000256" key="4">
    <source>
        <dbReference type="SAM" id="MobiDB-lite"/>
    </source>
</evidence>
<dbReference type="InterPro" id="IPR008978">
    <property type="entry name" value="HSP20-like_chaperone"/>
</dbReference>
<accession>A0AAN6W9U4</accession>
<keyword evidence="7" id="KW-1185">Reference proteome</keyword>
<evidence type="ECO:0000313" key="7">
    <source>
        <dbReference type="Proteomes" id="UP001302321"/>
    </source>
</evidence>
<dbReference type="Proteomes" id="UP001302321">
    <property type="component" value="Unassembled WGS sequence"/>
</dbReference>
<sequence length="225" mass="25025">MFSRSFYGADPSFTPLFRLLDDFDSYTREVQGNDNHQDGESRNSRRAIRTFTPKFDVSESAEAYELHGELPGITREDLSIEFSDPQTMVIKGKVERIHTAGTPPVGLLENNNGQAGNAITENGEEQHSSHKATVEDEKPEDKKATTAATTTTVARTGDNKEAAHKNKQPEAKFWLQERSIGEFSRTFSFPSRVEHEGVKAGLENGILTVVVPKAKKPQVHKVQIL</sequence>
<dbReference type="CDD" id="cd06464">
    <property type="entry name" value="ACD_sHsps-like"/>
    <property type="match status" value="1"/>
</dbReference>
<proteinExistence type="inferred from homology"/>
<dbReference type="Pfam" id="PF00011">
    <property type="entry name" value="HSP20"/>
    <property type="match status" value="1"/>
</dbReference>
<dbReference type="InterPro" id="IPR002068">
    <property type="entry name" value="A-crystallin/Hsp20_dom"/>
</dbReference>
<dbReference type="Gene3D" id="2.60.40.790">
    <property type="match status" value="1"/>
</dbReference>